<keyword evidence="2" id="KW-1133">Transmembrane helix</keyword>
<evidence type="ECO:0000313" key="4">
    <source>
        <dbReference type="EMBL" id="QUL97854.1"/>
    </source>
</evidence>
<keyword evidence="2" id="KW-0472">Membrane</keyword>
<dbReference type="Pfam" id="PF01551">
    <property type="entry name" value="Peptidase_M23"/>
    <property type="match status" value="1"/>
</dbReference>
<reference evidence="4" key="2">
    <citation type="journal article" date="2023" name="Biology">
        <title>Prokaryotic Life Associated with Coal-Fire Gas Vents Revealed by Metagenomics.</title>
        <authorList>
            <person name="Kadnikov V.V."/>
            <person name="Mardanov A.V."/>
            <person name="Beletsky A.V."/>
            <person name="Karnachuk O.V."/>
            <person name="Ravin N.V."/>
        </authorList>
    </citation>
    <scope>NUCLEOTIDE SEQUENCE</scope>
    <source>
        <strain evidence="4">Bu02</strain>
    </source>
</reference>
<dbReference type="InterPro" id="IPR011055">
    <property type="entry name" value="Dup_hybrid_motif"/>
</dbReference>
<sequence>MLAPWLKALSRKAQLKKAKSNRERRITLLLVDSHGNTRSTSIALRTIATIFAGLLLSFGTLGYFVRSYVLAQKELSELHYLKNVAEAQRQQILELQEEYRKLSERLRQTELLQSQTREMLQREGVITQNLTEPEARIASPTERNVTLASRSATAIRDLGRALALLSDSAQNLESQIARLEESSKDLHQDASRVVAYLRAQPNIWPVRGEITSGFGWRPHPVTGKRDFHSGVDIAAGYWTPIKAAADGIVRFAGYKYGYGRVVIIDHGYGLETAYAHCISIKVKAGQKVTRGETIAYVGDSGTATGPHLHYEVHKDGVLMNPLNYLPK</sequence>
<evidence type="ECO:0000256" key="1">
    <source>
        <dbReference type="SAM" id="Coils"/>
    </source>
</evidence>
<dbReference type="PANTHER" id="PTHR21666">
    <property type="entry name" value="PEPTIDASE-RELATED"/>
    <property type="match status" value="1"/>
</dbReference>
<accession>A0AAT9L9Y0</accession>
<keyword evidence="2" id="KW-0812">Transmembrane</keyword>
<keyword evidence="1" id="KW-0175">Coiled coil</keyword>
<dbReference type="PANTHER" id="PTHR21666:SF286">
    <property type="entry name" value="LIPOPROTEIN NLPD"/>
    <property type="match status" value="1"/>
</dbReference>
<gene>
    <name evidence="4" type="ORF">IMF26_07090</name>
</gene>
<reference evidence="4" key="1">
    <citation type="submission" date="2020-10" db="EMBL/GenBank/DDBJ databases">
        <authorList>
            <person name="Kadnikov V."/>
            <person name="Beletsky A.V."/>
            <person name="Mardanov A.V."/>
            <person name="Karnachuk O.V."/>
            <person name="Ravin N.V."/>
        </authorList>
    </citation>
    <scope>NUCLEOTIDE SEQUENCE</scope>
    <source>
        <strain evidence="4">Bu02</strain>
    </source>
</reference>
<evidence type="ECO:0000259" key="3">
    <source>
        <dbReference type="Pfam" id="PF01551"/>
    </source>
</evidence>
<dbReference type="InterPro" id="IPR050570">
    <property type="entry name" value="Cell_wall_metabolism_enzyme"/>
</dbReference>
<dbReference type="KEGG" id="fcz:IMF26_07090"/>
<evidence type="ECO:0000256" key="2">
    <source>
        <dbReference type="SAM" id="Phobius"/>
    </source>
</evidence>
<name>A0AAT9L9Y0_9FIRM</name>
<dbReference type="GO" id="GO:0004222">
    <property type="term" value="F:metalloendopeptidase activity"/>
    <property type="evidence" value="ECO:0007669"/>
    <property type="project" value="TreeGrafter"/>
</dbReference>
<protein>
    <submittedName>
        <fullName evidence="4">Peptidoglycan DD-metalloendopeptidase family protein</fullName>
    </submittedName>
</protein>
<dbReference type="AlphaFoldDB" id="A0AAT9L9Y0"/>
<dbReference type="SUPFAM" id="SSF51261">
    <property type="entry name" value="Duplicated hybrid motif"/>
    <property type="match status" value="1"/>
</dbReference>
<feature type="coiled-coil region" evidence="1">
    <location>
        <begin position="155"/>
        <end position="189"/>
    </location>
</feature>
<dbReference type="EMBL" id="CP062796">
    <property type="protein sequence ID" value="QUL97854.1"/>
    <property type="molecule type" value="Genomic_DNA"/>
</dbReference>
<dbReference type="InterPro" id="IPR016047">
    <property type="entry name" value="M23ase_b-sheet_dom"/>
</dbReference>
<proteinExistence type="predicted"/>
<feature type="transmembrane region" description="Helical" evidence="2">
    <location>
        <begin position="42"/>
        <end position="65"/>
    </location>
</feature>
<feature type="coiled-coil region" evidence="1">
    <location>
        <begin position="78"/>
        <end position="112"/>
    </location>
</feature>
<feature type="domain" description="M23ase beta-sheet core" evidence="3">
    <location>
        <begin position="227"/>
        <end position="321"/>
    </location>
</feature>
<dbReference type="CDD" id="cd12797">
    <property type="entry name" value="M23_peptidase"/>
    <property type="match status" value="1"/>
</dbReference>
<dbReference type="Gene3D" id="2.70.70.10">
    <property type="entry name" value="Glucose Permease (Domain IIA)"/>
    <property type="match status" value="1"/>
</dbReference>
<organism evidence="4">
    <name type="scientific">Candidatus Fermentithermobacillus carboniphilus</name>
    <dbReference type="NCBI Taxonomy" id="3085328"/>
    <lineage>
        <taxon>Bacteria</taxon>
        <taxon>Bacillati</taxon>
        <taxon>Bacillota</taxon>
        <taxon>Candidatus Fermentithermobacillia</taxon>
        <taxon>Candidatus Fermentithermobacillales</taxon>
        <taxon>Candidatus Fermentithermobacillaceae</taxon>
        <taxon>Candidatus Fermentithermobacillus</taxon>
    </lineage>
</organism>
<dbReference type="FunFam" id="2.70.70.10:FF:000006">
    <property type="entry name" value="M23 family peptidase"/>
    <property type="match status" value="1"/>
</dbReference>